<comment type="caution">
    <text evidence="1">The sequence shown here is derived from an EMBL/GenBank/DDBJ whole genome shotgun (WGS) entry which is preliminary data.</text>
</comment>
<evidence type="ECO:0000313" key="2">
    <source>
        <dbReference type="Proteomes" id="UP001163603"/>
    </source>
</evidence>
<protein>
    <submittedName>
        <fullName evidence="1">Uncharacterized protein</fullName>
    </submittedName>
</protein>
<evidence type="ECO:0000313" key="1">
    <source>
        <dbReference type="EMBL" id="KAJ0037412.1"/>
    </source>
</evidence>
<proteinExistence type="predicted"/>
<reference evidence="2" key="1">
    <citation type="journal article" date="2023" name="G3 (Bethesda)">
        <title>Genome assembly and association tests identify interacting loci associated with vigor, precocity, and sex in interspecific pistachio rootstocks.</title>
        <authorList>
            <person name="Palmer W."/>
            <person name="Jacygrad E."/>
            <person name="Sagayaradj S."/>
            <person name="Cavanaugh K."/>
            <person name="Han R."/>
            <person name="Bertier L."/>
            <person name="Beede B."/>
            <person name="Kafkas S."/>
            <person name="Golino D."/>
            <person name="Preece J."/>
            <person name="Michelmore R."/>
        </authorList>
    </citation>
    <scope>NUCLEOTIDE SEQUENCE [LARGE SCALE GENOMIC DNA]</scope>
</reference>
<keyword evidence="2" id="KW-1185">Reference proteome</keyword>
<name>A0ACC0YIM0_9ROSI</name>
<dbReference type="EMBL" id="CM047741">
    <property type="protein sequence ID" value="KAJ0037412.1"/>
    <property type="molecule type" value="Genomic_DNA"/>
</dbReference>
<accession>A0ACC0YIM0</accession>
<gene>
    <name evidence="1" type="ORF">Pint_23267</name>
</gene>
<sequence>MGKDKENITTSSLEDLIEKAGGCAVIDGGFATQLEKHGASINDPLWSALCLINEPHLIKTVHLEYLEAGADILVSSSYQATIPGFLSRGLSIEDAESLLEKSVKVAVEARDKFWDAVKNVPGHSYNRALVAASVGSYGAYLADGSEYSGNYGPDVNLEKLKDFHRRRLQVLVEAGPDLIAFETIPNKLEAQACVELLEEENMEIPSWICFSSVDGENAPSGESFKECLHIINKSNKVQAVGINCAPPHFIESLICKFKERRSGMAELKDGCHQSALVKKILICLQQDGVILELNSLAVVVEQHLRTFEPFQRLLKKDHESHFPTLSFIGCYSVTSVSTVVMLSIYFCFYCICCS</sequence>
<organism evidence="1 2">
    <name type="scientific">Pistacia integerrima</name>
    <dbReference type="NCBI Taxonomy" id="434235"/>
    <lineage>
        <taxon>Eukaryota</taxon>
        <taxon>Viridiplantae</taxon>
        <taxon>Streptophyta</taxon>
        <taxon>Embryophyta</taxon>
        <taxon>Tracheophyta</taxon>
        <taxon>Spermatophyta</taxon>
        <taxon>Magnoliopsida</taxon>
        <taxon>eudicotyledons</taxon>
        <taxon>Gunneridae</taxon>
        <taxon>Pentapetalae</taxon>
        <taxon>rosids</taxon>
        <taxon>malvids</taxon>
        <taxon>Sapindales</taxon>
        <taxon>Anacardiaceae</taxon>
        <taxon>Pistacia</taxon>
    </lineage>
</organism>
<dbReference type="Proteomes" id="UP001163603">
    <property type="component" value="Chromosome 6"/>
</dbReference>